<dbReference type="AlphaFoldDB" id="A0A8T0FHY5"/>
<comment type="caution">
    <text evidence="1">The sequence shown here is derived from an EMBL/GenBank/DDBJ whole genome shotgun (WGS) entry which is preliminary data.</text>
</comment>
<name>A0A8T0FHY5_ARGBR</name>
<sequence length="165" mass="19069">MDLFHAFYSNAKRETIIELDSIKNNRKKFSITLDEWTSKRNHRYLNINAHHLVEDFSLGLVPIAGSSDAQRTLELVSERLQNFNLNLETDIVAATNDCAVVMKQFGKLSPIINQLCYSHAIHLAATDVLYKHREMVEINVSSEESEDEDEYEYNNYEGSLYYVCN</sequence>
<dbReference type="EMBL" id="JABXBU010000011">
    <property type="protein sequence ID" value="KAF8790867.1"/>
    <property type="molecule type" value="Genomic_DNA"/>
</dbReference>
<reference evidence="1" key="1">
    <citation type="journal article" date="2020" name="bioRxiv">
        <title>Chromosome-level reference genome of the European wasp spider Argiope bruennichi: a resource for studies on range expansion and evolutionary adaptation.</title>
        <authorList>
            <person name="Sheffer M.M."/>
            <person name="Hoppe A."/>
            <person name="Krehenwinkel H."/>
            <person name="Uhl G."/>
            <person name="Kuss A.W."/>
            <person name="Jensen L."/>
            <person name="Jensen C."/>
            <person name="Gillespie R.G."/>
            <person name="Hoff K.J."/>
            <person name="Prost S."/>
        </authorList>
    </citation>
    <scope>NUCLEOTIDE SEQUENCE</scope>
</reference>
<dbReference type="SUPFAM" id="SSF53098">
    <property type="entry name" value="Ribonuclease H-like"/>
    <property type="match status" value="1"/>
</dbReference>
<keyword evidence="2" id="KW-1185">Reference proteome</keyword>
<dbReference type="Proteomes" id="UP000807504">
    <property type="component" value="Unassembled WGS sequence"/>
</dbReference>
<evidence type="ECO:0000313" key="2">
    <source>
        <dbReference type="Proteomes" id="UP000807504"/>
    </source>
</evidence>
<accession>A0A8T0FHY5</accession>
<protein>
    <submittedName>
        <fullName evidence="1">Uncharacterized protein</fullName>
    </submittedName>
</protein>
<reference evidence="1" key="2">
    <citation type="submission" date="2020-06" db="EMBL/GenBank/DDBJ databases">
        <authorList>
            <person name="Sheffer M."/>
        </authorList>
    </citation>
    <scope>NUCLEOTIDE SEQUENCE</scope>
</reference>
<proteinExistence type="predicted"/>
<evidence type="ECO:0000313" key="1">
    <source>
        <dbReference type="EMBL" id="KAF8790867.1"/>
    </source>
</evidence>
<organism evidence="1 2">
    <name type="scientific">Argiope bruennichi</name>
    <name type="common">Wasp spider</name>
    <name type="synonym">Aranea bruennichi</name>
    <dbReference type="NCBI Taxonomy" id="94029"/>
    <lineage>
        <taxon>Eukaryota</taxon>
        <taxon>Metazoa</taxon>
        <taxon>Ecdysozoa</taxon>
        <taxon>Arthropoda</taxon>
        <taxon>Chelicerata</taxon>
        <taxon>Arachnida</taxon>
        <taxon>Araneae</taxon>
        <taxon>Araneomorphae</taxon>
        <taxon>Entelegynae</taxon>
        <taxon>Araneoidea</taxon>
        <taxon>Araneidae</taxon>
        <taxon>Argiope</taxon>
    </lineage>
</organism>
<dbReference type="InterPro" id="IPR012337">
    <property type="entry name" value="RNaseH-like_sf"/>
</dbReference>
<gene>
    <name evidence="1" type="ORF">HNY73_005820</name>
</gene>